<accession>A0ABW3SXI1</accession>
<sequence>MRFLLAGAAALSLAASTGWAAEPTDPLAWYDGTWCTPVGPRQICERWGPPMAGLKVGTSQAVKDGKTVEIELVTIDISGPKAQVQVAINGRPPIPFAETARTATSMTFENPNHDYPQRIRYWREGELLKAEISMLDGSRANGWSFTRVQ</sequence>
<evidence type="ECO:0000256" key="1">
    <source>
        <dbReference type="SAM" id="SignalP"/>
    </source>
</evidence>
<protein>
    <submittedName>
        <fullName evidence="3">DUF6265 family protein</fullName>
    </submittedName>
</protein>
<feature type="signal peptide" evidence="1">
    <location>
        <begin position="1"/>
        <end position="20"/>
    </location>
</feature>
<dbReference type="EMBL" id="JBHTLQ010000003">
    <property type="protein sequence ID" value="MFD1189300.1"/>
    <property type="molecule type" value="Genomic_DNA"/>
</dbReference>
<evidence type="ECO:0000259" key="2">
    <source>
        <dbReference type="Pfam" id="PF19780"/>
    </source>
</evidence>
<evidence type="ECO:0000313" key="4">
    <source>
        <dbReference type="Proteomes" id="UP001597216"/>
    </source>
</evidence>
<dbReference type="RefSeq" id="WP_377352164.1">
    <property type="nucleotide sequence ID" value="NZ_JBHTLQ010000003.1"/>
</dbReference>
<comment type="caution">
    <text evidence="3">The sequence shown here is derived from an EMBL/GenBank/DDBJ whole genome shotgun (WGS) entry which is preliminary data.</text>
</comment>
<organism evidence="3 4">
    <name type="scientific">Phenylobacterium conjunctum</name>
    <dbReference type="NCBI Taxonomy" id="1298959"/>
    <lineage>
        <taxon>Bacteria</taxon>
        <taxon>Pseudomonadati</taxon>
        <taxon>Pseudomonadota</taxon>
        <taxon>Alphaproteobacteria</taxon>
        <taxon>Caulobacterales</taxon>
        <taxon>Caulobacteraceae</taxon>
        <taxon>Phenylobacterium</taxon>
    </lineage>
</organism>
<feature type="chain" id="PRO_5045575777" evidence="1">
    <location>
        <begin position="21"/>
        <end position="149"/>
    </location>
</feature>
<dbReference type="InterPro" id="IPR046232">
    <property type="entry name" value="DUF6265"/>
</dbReference>
<feature type="domain" description="DUF6265" evidence="2">
    <location>
        <begin position="28"/>
        <end position="132"/>
    </location>
</feature>
<keyword evidence="1" id="KW-0732">Signal</keyword>
<dbReference type="Pfam" id="PF19780">
    <property type="entry name" value="DUF6265"/>
    <property type="match status" value="1"/>
</dbReference>
<keyword evidence="4" id="KW-1185">Reference proteome</keyword>
<proteinExistence type="predicted"/>
<name>A0ABW3SXI1_9CAUL</name>
<evidence type="ECO:0000313" key="3">
    <source>
        <dbReference type="EMBL" id="MFD1189300.1"/>
    </source>
</evidence>
<dbReference type="Proteomes" id="UP001597216">
    <property type="component" value="Unassembled WGS sequence"/>
</dbReference>
<reference evidence="4" key="1">
    <citation type="journal article" date="2019" name="Int. J. Syst. Evol. Microbiol.">
        <title>The Global Catalogue of Microorganisms (GCM) 10K type strain sequencing project: providing services to taxonomists for standard genome sequencing and annotation.</title>
        <authorList>
            <consortium name="The Broad Institute Genomics Platform"/>
            <consortium name="The Broad Institute Genome Sequencing Center for Infectious Disease"/>
            <person name="Wu L."/>
            <person name="Ma J."/>
        </authorList>
    </citation>
    <scope>NUCLEOTIDE SEQUENCE [LARGE SCALE GENOMIC DNA]</scope>
    <source>
        <strain evidence="4">CCUG 55074</strain>
    </source>
</reference>
<gene>
    <name evidence="3" type="ORF">ACFQ27_01795</name>
</gene>